<protein>
    <submittedName>
        <fullName evidence="1">DUF1684 domain-containing protein</fullName>
    </submittedName>
</protein>
<dbReference type="InterPro" id="IPR012467">
    <property type="entry name" value="DUF1684"/>
</dbReference>
<dbReference type="PANTHER" id="PTHR41913:SF1">
    <property type="entry name" value="DUF1684 DOMAIN-CONTAINING PROTEIN"/>
    <property type="match status" value="1"/>
</dbReference>
<proteinExistence type="predicted"/>
<name>A0AAU7U7C2_9DEIO</name>
<sequence length="213" mass="23910">MVPDAAPAPPLADLTLLDWRRRLADLYAEVRAGYATDPAAAHAHWQRVRAELYRQHPQSPLPPERRSSFMDLPVWPYDLAYAFEAPLLGGLPEDAFVVQTSAGHDLPLRRLGRLPLHNDYHDLGTLDAYWIEVYGGGLFIPFRDASAGHTSYGGGRYLLDTVKSADLGSRDRRLILDFNFAYHPSCFHDPRWSCPLAPPQNVLVAEIRAGERL</sequence>
<organism evidence="1">
    <name type="scientific">Deinococcus sonorensis KR-87</name>
    <dbReference type="NCBI Taxonomy" id="694439"/>
    <lineage>
        <taxon>Bacteria</taxon>
        <taxon>Thermotogati</taxon>
        <taxon>Deinococcota</taxon>
        <taxon>Deinococci</taxon>
        <taxon>Deinococcales</taxon>
        <taxon>Deinococcaceae</taxon>
        <taxon>Deinococcus</taxon>
    </lineage>
</organism>
<reference evidence="1" key="1">
    <citation type="submission" date="2024-06" db="EMBL/GenBank/DDBJ databases">
        <title>Draft Genome Sequence of Deinococcus sonorensis Type Strain KR-87, a Biofilm Producing Representative of the Genus Deinococcus.</title>
        <authorList>
            <person name="Boren L.S."/>
            <person name="Grosso R.A."/>
            <person name="Hugenberg-Cox A.N."/>
            <person name="Hill J.T.E."/>
            <person name="Albert C.M."/>
            <person name="Tuohy J.M."/>
        </authorList>
    </citation>
    <scope>NUCLEOTIDE SEQUENCE</scope>
    <source>
        <strain evidence="1">KR-87</strain>
    </source>
</reference>
<evidence type="ECO:0000313" key="1">
    <source>
        <dbReference type="EMBL" id="XBV84415.1"/>
    </source>
</evidence>
<gene>
    <name evidence="1" type="ORF">ABOD76_13295</name>
</gene>
<dbReference type="AlphaFoldDB" id="A0AAU7U7C2"/>
<dbReference type="RefSeq" id="WP_350242452.1">
    <property type="nucleotide sequence ID" value="NZ_CP158299.1"/>
</dbReference>
<dbReference type="PANTHER" id="PTHR41913">
    <property type="entry name" value="DUF1684 DOMAIN-CONTAINING PROTEIN"/>
    <property type="match status" value="1"/>
</dbReference>
<dbReference type="KEGG" id="dsc:ABOD76_13295"/>
<dbReference type="EMBL" id="CP158299">
    <property type="protein sequence ID" value="XBV84415.1"/>
    <property type="molecule type" value="Genomic_DNA"/>
</dbReference>
<dbReference type="Pfam" id="PF07920">
    <property type="entry name" value="DUF1684"/>
    <property type="match status" value="1"/>
</dbReference>
<accession>A0AAU7U7C2</accession>